<comment type="caution">
    <text evidence="2">The sequence shown here is derived from an EMBL/GenBank/DDBJ whole genome shotgun (WGS) entry which is preliminary data.</text>
</comment>
<evidence type="ECO:0000313" key="2">
    <source>
        <dbReference type="EMBL" id="PSK89115.1"/>
    </source>
</evidence>
<feature type="signal peptide" evidence="1">
    <location>
        <begin position="1"/>
        <end position="20"/>
    </location>
</feature>
<feature type="chain" id="PRO_5015162858" evidence="1">
    <location>
        <begin position="21"/>
        <end position="145"/>
    </location>
</feature>
<name>A0A2P8CVY9_9BACT</name>
<keyword evidence="3" id="KW-1185">Reference proteome</keyword>
<gene>
    <name evidence="2" type="ORF">B0I18_113127</name>
</gene>
<accession>A0A2P8CVY9</accession>
<protein>
    <submittedName>
        <fullName evidence="2">Uncharacterized protein</fullName>
    </submittedName>
</protein>
<dbReference type="EMBL" id="PYGD01000013">
    <property type="protein sequence ID" value="PSK89115.1"/>
    <property type="molecule type" value="Genomic_DNA"/>
</dbReference>
<evidence type="ECO:0000256" key="1">
    <source>
        <dbReference type="SAM" id="SignalP"/>
    </source>
</evidence>
<organism evidence="2 3">
    <name type="scientific">Taibaiella chishuiensis</name>
    <dbReference type="NCBI Taxonomy" id="1434707"/>
    <lineage>
        <taxon>Bacteria</taxon>
        <taxon>Pseudomonadati</taxon>
        <taxon>Bacteroidota</taxon>
        <taxon>Chitinophagia</taxon>
        <taxon>Chitinophagales</taxon>
        <taxon>Chitinophagaceae</taxon>
        <taxon>Taibaiella</taxon>
    </lineage>
</organism>
<dbReference type="Proteomes" id="UP000240572">
    <property type="component" value="Unassembled WGS sequence"/>
</dbReference>
<reference evidence="2 3" key="1">
    <citation type="submission" date="2018-03" db="EMBL/GenBank/DDBJ databases">
        <title>Genomic Encyclopedia of Type Strains, Phase III (KMG-III): the genomes of soil and plant-associated and newly described type strains.</title>
        <authorList>
            <person name="Whitman W."/>
        </authorList>
    </citation>
    <scope>NUCLEOTIDE SEQUENCE [LARGE SCALE GENOMIC DNA]</scope>
    <source>
        <strain evidence="2 3">CGMCC 1.12700</strain>
    </source>
</reference>
<dbReference type="AlphaFoldDB" id="A0A2P8CVY9"/>
<dbReference type="RefSeq" id="WP_106525136.1">
    <property type="nucleotide sequence ID" value="NZ_PYGD01000013.1"/>
</dbReference>
<proteinExistence type="predicted"/>
<keyword evidence="1" id="KW-0732">Signal</keyword>
<sequence>MKKTFLAALLCAGSFMTTQAAYLRFYNMTGCDFVFNINGAIGTTGAFGANNVVIPPGTTIFNDPSFLPGVSQSGTGSLASGHVELVKGYDVGGPSFVIGVSPSYPTMSTTYNSASNSHYPACYGNTAFVASFLPNLTLDVVVLIN</sequence>
<evidence type="ECO:0000313" key="3">
    <source>
        <dbReference type="Proteomes" id="UP000240572"/>
    </source>
</evidence>